<feature type="transmembrane region" description="Helical" evidence="5">
    <location>
        <begin position="249"/>
        <end position="268"/>
    </location>
</feature>
<keyword evidence="2 5" id="KW-0812">Transmembrane</keyword>
<protein>
    <submittedName>
        <fullName evidence="7">Transporter</fullName>
    </submittedName>
</protein>
<dbReference type="PROSITE" id="PS00217">
    <property type="entry name" value="SUGAR_TRANSPORT_2"/>
    <property type="match status" value="1"/>
</dbReference>
<dbReference type="AlphaFoldDB" id="Q6KZU8"/>
<dbReference type="KEGG" id="pto:PTO1169"/>
<dbReference type="PaxDb" id="263820-PTO1169"/>
<feature type="transmembrane region" description="Helical" evidence="5">
    <location>
        <begin position="12"/>
        <end position="36"/>
    </location>
</feature>
<dbReference type="eggNOG" id="arCOG02682">
    <property type="taxonomic scope" value="Archaea"/>
</dbReference>
<evidence type="ECO:0000259" key="6">
    <source>
        <dbReference type="PROSITE" id="PS50850"/>
    </source>
</evidence>
<evidence type="ECO:0000313" key="8">
    <source>
        <dbReference type="Proteomes" id="UP000000438"/>
    </source>
</evidence>
<evidence type="ECO:0000256" key="5">
    <source>
        <dbReference type="SAM" id="Phobius"/>
    </source>
</evidence>
<evidence type="ECO:0000313" key="7">
    <source>
        <dbReference type="EMBL" id="AAT43754.1"/>
    </source>
</evidence>
<feature type="transmembrane region" description="Helical" evidence="5">
    <location>
        <begin position="212"/>
        <end position="237"/>
    </location>
</feature>
<dbReference type="Gene3D" id="1.20.1250.20">
    <property type="entry name" value="MFS general substrate transporter like domains"/>
    <property type="match status" value="2"/>
</dbReference>
<sequence length="398" mass="44217">MFMKNDTLKLMLLSIFVDEWNVFTVPMLGIFLIRYFNADAAWTGILTGATLGGAAIGSILGGIINDSLGRRKSFLINNIIFIIAAIASLFSRNVLMFTVSRFIAGFPVGSDIPNVYSYIMESSSPGKREYFGTMNTEMATLAILSINSIILLMLLIHLSKIIWRLVIFSSVIPNIILLINYNRLDNISVNNHGYINFIKKLRENNLKWHATLYSWICGICSSVEVSTFAFFIPYIVTRLHIYNIIGSRIIILLIYAFGVPAGIIGPLMLPRLGLKRLGSYGFIIAFISLIGSGLSIYLGRYYITLIFMVIFIFGNHWNNQPLLTAQALVSSREYRGTAIGLSNFIGNVPSFLAVLAFPTIVSIIGLGIATMLISIASLTGIIVSSKVFIEIYRYTESF</sequence>
<proteinExistence type="predicted"/>
<feature type="transmembrane region" description="Helical" evidence="5">
    <location>
        <begin position="161"/>
        <end position="181"/>
    </location>
</feature>
<keyword evidence="3 5" id="KW-1133">Transmembrane helix</keyword>
<accession>Q6KZU8</accession>
<dbReference type="InterPro" id="IPR020846">
    <property type="entry name" value="MFS_dom"/>
</dbReference>
<dbReference type="PANTHER" id="PTHR23508:SF10">
    <property type="entry name" value="CARBOXYLIC ACID TRANSPORTER PROTEIN HOMOLOG"/>
    <property type="match status" value="1"/>
</dbReference>
<dbReference type="PROSITE" id="PS50850">
    <property type="entry name" value="MFS"/>
    <property type="match status" value="1"/>
</dbReference>
<dbReference type="STRING" id="263820.PTO1169"/>
<comment type="subcellular location">
    <subcellularLocation>
        <location evidence="1">Membrane</location>
        <topology evidence="1">Multi-pass membrane protein</topology>
    </subcellularLocation>
</comment>
<evidence type="ECO:0000256" key="3">
    <source>
        <dbReference type="ARBA" id="ARBA00022989"/>
    </source>
</evidence>
<organism evidence="7 8">
    <name type="scientific">Picrophilus torridus (strain ATCC 700027 / DSM 9790 / JCM 10055 / NBRC 100828 / KAW 2/3)</name>
    <dbReference type="NCBI Taxonomy" id="1122961"/>
    <lineage>
        <taxon>Archaea</taxon>
        <taxon>Methanobacteriati</taxon>
        <taxon>Thermoplasmatota</taxon>
        <taxon>Thermoplasmata</taxon>
        <taxon>Thermoplasmatales</taxon>
        <taxon>Picrophilaceae</taxon>
        <taxon>Picrophilus</taxon>
    </lineage>
</organism>
<evidence type="ECO:0000256" key="4">
    <source>
        <dbReference type="ARBA" id="ARBA00023136"/>
    </source>
</evidence>
<dbReference type="InterPro" id="IPR036259">
    <property type="entry name" value="MFS_trans_sf"/>
</dbReference>
<feature type="transmembrane region" description="Helical" evidence="5">
    <location>
        <begin position="334"/>
        <end position="357"/>
    </location>
</feature>
<evidence type="ECO:0000256" key="1">
    <source>
        <dbReference type="ARBA" id="ARBA00004141"/>
    </source>
</evidence>
<feature type="transmembrane region" description="Helical" evidence="5">
    <location>
        <begin position="363"/>
        <end position="383"/>
    </location>
</feature>
<dbReference type="Proteomes" id="UP000000438">
    <property type="component" value="Chromosome"/>
</dbReference>
<feature type="transmembrane region" description="Helical" evidence="5">
    <location>
        <begin position="138"/>
        <end position="156"/>
    </location>
</feature>
<dbReference type="Pfam" id="PF07690">
    <property type="entry name" value="MFS_1"/>
    <property type="match status" value="1"/>
</dbReference>
<keyword evidence="4 5" id="KW-0472">Membrane</keyword>
<feature type="transmembrane region" description="Helical" evidence="5">
    <location>
        <begin position="280"/>
        <end position="313"/>
    </location>
</feature>
<name>Q6KZU8_PICTO</name>
<dbReference type="GO" id="GO:0005886">
    <property type="term" value="C:plasma membrane"/>
    <property type="evidence" value="ECO:0007669"/>
    <property type="project" value="TreeGrafter"/>
</dbReference>
<dbReference type="EMBL" id="AE017261">
    <property type="protein sequence ID" value="AAT43754.1"/>
    <property type="molecule type" value="Genomic_DNA"/>
</dbReference>
<feature type="domain" description="Major facilitator superfamily (MFS) profile" evidence="6">
    <location>
        <begin position="7"/>
        <end position="392"/>
    </location>
</feature>
<dbReference type="InterPro" id="IPR011701">
    <property type="entry name" value="MFS"/>
</dbReference>
<dbReference type="InParanoid" id="Q6KZU8"/>
<feature type="transmembrane region" description="Helical" evidence="5">
    <location>
        <begin position="75"/>
        <end position="95"/>
    </location>
</feature>
<dbReference type="InterPro" id="IPR005829">
    <property type="entry name" value="Sugar_transporter_CS"/>
</dbReference>
<dbReference type="GO" id="GO:0046943">
    <property type="term" value="F:carboxylic acid transmembrane transporter activity"/>
    <property type="evidence" value="ECO:0007669"/>
    <property type="project" value="TreeGrafter"/>
</dbReference>
<dbReference type="HOGENOM" id="CLU_001265_46_6_2"/>
<dbReference type="SUPFAM" id="SSF103473">
    <property type="entry name" value="MFS general substrate transporter"/>
    <property type="match status" value="1"/>
</dbReference>
<dbReference type="PANTHER" id="PTHR23508">
    <property type="entry name" value="CARBOXYLIC ACID TRANSPORTER PROTEIN HOMOLOG"/>
    <property type="match status" value="1"/>
</dbReference>
<gene>
    <name evidence="7" type="ordered locus">PTO1169</name>
</gene>
<reference evidence="7 8" key="1">
    <citation type="journal article" date="2004" name="Proc. Natl. Acad. Sci. U.S.A.">
        <title>Genome sequence of Picrophilus torridus and its implications for life around pH 0.</title>
        <authorList>
            <person name="Futterer O."/>
            <person name="Angelov A."/>
            <person name="Liesegang H."/>
            <person name="Gottschalk G."/>
            <person name="Schleper C."/>
            <person name="Schepers B."/>
            <person name="Dock C."/>
            <person name="Antranikian G."/>
            <person name="Liebl W."/>
        </authorList>
    </citation>
    <scope>NUCLEOTIDE SEQUENCE [LARGE SCALE GENOMIC DNA]</scope>
    <source>
        <strain evidence="8">ATCC 700027 / DSM 9790 / JCM 10055 / NBRC 100828</strain>
    </source>
</reference>
<feature type="transmembrane region" description="Helical" evidence="5">
    <location>
        <begin position="42"/>
        <end position="63"/>
    </location>
</feature>
<evidence type="ECO:0000256" key="2">
    <source>
        <dbReference type="ARBA" id="ARBA00022692"/>
    </source>
</evidence>